<dbReference type="EMBL" id="FWEV01000298">
    <property type="protein sequence ID" value="SLM32054.1"/>
    <property type="molecule type" value="Genomic_DNA"/>
</dbReference>
<dbReference type="SUPFAM" id="SSF52980">
    <property type="entry name" value="Restriction endonuclease-like"/>
    <property type="match status" value="1"/>
</dbReference>
<sequence>MEIEHLFLQSDKLGIRLEIMGNLPVWEPQPVYRHQKHARRISESIRPLNNTSSKSCGCIWIQDVYIKFPNGLKRPDISILCHEPPEEEQDHAITIIPEAVVEIISKGFERKDLKEGPAFYLANGVKDIIVFDPFTKKTYHFRPDFEAQYETPVTISLECGCKVDL</sequence>
<dbReference type="InterPro" id="IPR008538">
    <property type="entry name" value="Uma2"/>
</dbReference>
<dbReference type="Gene3D" id="3.90.1570.10">
    <property type="entry name" value="tt1808, chain A"/>
    <property type="match status" value="1"/>
</dbReference>
<organism evidence="2 3">
    <name type="scientific">Desulfamplus magnetovallimortis</name>
    <dbReference type="NCBI Taxonomy" id="1246637"/>
    <lineage>
        <taxon>Bacteria</taxon>
        <taxon>Pseudomonadati</taxon>
        <taxon>Thermodesulfobacteriota</taxon>
        <taxon>Desulfobacteria</taxon>
        <taxon>Desulfobacterales</taxon>
        <taxon>Desulfobacteraceae</taxon>
        <taxon>Desulfamplus</taxon>
    </lineage>
</organism>
<keyword evidence="3" id="KW-1185">Reference proteome</keyword>
<evidence type="ECO:0000313" key="2">
    <source>
        <dbReference type="EMBL" id="SLM32054.1"/>
    </source>
</evidence>
<dbReference type="CDD" id="cd06260">
    <property type="entry name" value="DUF820-like"/>
    <property type="match status" value="1"/>
</dbReference>
<evidence type="ECO:0000259" key="1">
    <source>
        <dbReference type="Pfam" id="PF05685"/>
    </source>
</evidence>
<accession>A0A1W1HHU6</accession>
<dbReference type="InterPro" id="IPR011335">
    <property type="entry name" value="Restrct_endonuc-II-like"/>
</dbReference>
<dbReference type="AlphaFoldDB" id="A0A1W1HHU6"/>
<proteinExistence type="predicted"/>
<dbReference type="InterPro" id="IPR012296">
    <property type="entry name" value="Nuclease_put_TT1808"/>
</dbReference>
<feature type="domain" description="Putative restriction endonuclease" evidence="1">
    <location>
        <begin position="19"/>
        <end position="153"/>
    </location>
</feature>
<name>A0A1W1HHU6_9BACT</name>
<reference evidence="2 3" key="1">
    <citation type="submission" date="2017-03" db="EMBL/GenBank/DDBJ databases">
        <authorList>
            <person name="Afonso C.L."/>
            <person name="Miller P.J."/>
            <person name="Scott M.A."/>
            <person name="Spackman E."/>
            <person name="Goraichik I."/>
            <person name="Dimitrov K.M."/>
            <person name="Suarez D.L."/>
            <person name="Swayne D.E."/>
        </authorList>
    </citation>
    <scope>NUCLEOTIDE SEQUENCE [LARGE SCALE GENOMIC DNA]</scope>
    <source>
        <strain evidence="2">PRJEB14757</strain>
    </source>
</reference>
<dbReference type="OrthoDB" id="158746at2"/>
<evidence type="ECO:0000313" key="3">
    <source>
        <dbReference type="Proteomes" id="UP000191931"/>
    </source>
</evidence>
<dbReference type="Pfam" id="PF05685">
    <property type="entry name" value="Uma2"/>
    <property type="match status" value="1"/>
</dbReference>
<dbReference type="RefSeq" id="WP_080801450.1">
    <property type="nucleotide sequence ID" value="NZ_LT828542.1"/>
</dbReference>
<gene>
    <name evidence="2" type="ORF">MTBBW1_550004</name>
</gene>
<dbReference type="Proteomes" id="UP000191931">
    <property type="component" value="Unassembled WGS sequence"/>
</dbReference>
<protein>
    <recommendedName>
        <fullName evidence="1">Putative restriction endonuclease domain-containing protein</fullName>
    </recommendedName>
</protein>